<evidence type="ECO:0000259" key="2">
    <source>
        <dbReference type="Pfam" id="PF13873"/>
    </source>
</evidence>
<dbReference type="AlphaFoldDB" id="A0A7M7NAK5"/>
<dbReference type="OMA" id="VMKKNHD"/>
<keyword evidence="1" id="KW-0175">Coiled coil</keyword>
<proteinExistence type="predicted"/>
<dbReference type="PANTHER" id="PTHR23098">
    <property type="entry name" value="AGAP001331-PA-RELATED"/>
    <property type="match status" value="1"/>
</dbReference>
<reference evidence="3" key="2">
    <citation type="submission" date="2021-01" db="UniProtKB">
        <authorList>
            <consortium name="EnsemblMetazoa"/>
        </authorList>
    </citation>
    <scope>IDENTIFICATION</scope>
</reference>
<dbReference type="GeneID" id="105438530"/>
<reference evidence="4" key="1">
    <citation type="submission" date="2015-02" db="EMBL/GenBank/DDBJ databases">
        <title>Genome sequencing for Strongylocentrotus purpuratus.</title>
        <authorList>
            <person name="Murali S."/>
            <person name="Liu Y."/>
            <person name="Vee V."/>
            <person name="English A."/>
            <person name="Wang M."/>
            <person name="Skinner E."/>
            <person name="Han Y."/>
            <person name="Muzny D.M."/>
            <person name="Worley K.C."/>
            <person name="Gibbs R.A."/>
        </authorList>
    </citation>
    <scope>NUCLEOTIDE SEQUENCE</scope>
</reference>
<feature type="domain" description="Myb/SANT-like DNA-binding" evidence="2">
    <location>
        <begin position="11"/>
        <end position="86"/>
    </location>
</feature>
<sequence>MASPTNKQTKRRGNYSDCQIEHLCRFVQGKCAILFGKAGNCSERVQERKKRAWEEAAITMAAIGCPNRSGKDLRLLWNDLRSKAKKYRDSRNKTGGGAFDFNPRHEMVLSAMTRQVKEGILPQSSETGASPLPLSQNAGAVELLQSMGEEAGAVEEEVEGDEVEMVEEREPRRGKMKTKFGGKKTVKKSNGVSYEEYQERLLQVEQEKLEVMKKNHDLLKNNHDLMKSMLTVMSEYFSSNHDCAK</sequence>
<dbReference type="EnsemblMetazoa" id="XM_030976990">
    <property type="protein sequence ID" value="XP_030832850"/>
    <property type="gene ID" value="LOC105438530"/>
</dbReference>
<organism evidence="3 4">
    <name type="scientific">Strongylocentrotus purpuratus</name>
    <name type="common">Purple sea urchin</name>
    <dbReference type="NCBI Taxonomy" id="7668"/>
    <lineage>
        <taxon>Eukaryota</taxon>
        <taxon>Metazoa</taxon>
        <taxon>Echinodermata</taxon>
        <taxon>Eleutherozoa</taxon>
        <taxon>Echinozoa</taxon>
        <taxon>Echinoidea</taxon>
        <taxon>Euechinoidea</taxon>
        <taxon>Echinacea</taxon>
        <taxon>Camarodonta</taxon>
        <taxon>Echinidea</taxon>
        <taxon>Strongylocentrotidae</taxon>
        <taxon>Strongylocentrotus</taxon>
    </lineage>
</organism>
<dbReference type="PANTHER" id="PTHR23098:SF16">
    <property type="entry name" value="REGULATORY PROTEIN ZESTE"/>
    <property type="match status" value="1"/>
</dbReference>
<feature type="coiled-coil region" evidence="1">
    <location>
        <begin position="194"/>
        <end position="222"/>
    </location>
</feature>
<evidence type="ECO:0000313" key="4">
    <source>
        <dbReference type="Proteomes" id="UP000007110"/>
    </source>
</evidence>
<dbReference type="InterPro" id="IPR028002">
    <property type="entry name" value="Myb_DNA-bind_5"/>
</dbReference>
<name>A0A7M7NAK5_STRPU</name>
<dbReference type="Proteomes" id="UP000007110">
    <property type="component" value="Unassembled WGS sequence"/>
</dbReference>
<dbReference type="OrthoDB" id="7540822at2759"/>
<dbReference type="RefSeq" id="XP_030832850.1">
    <property type="nucleotide sequence ID" value="XM_030976990.1"/>
</dbReference>
<dbReference type="KEGG" id="spu:105438530"/>
<evidence type="ECO:0000313" key="3">
    <source>
        <dbReference type="EnsemblMetazoa" id="XP_030832850"/>
    </source>
</evidence>
<protein>
    <recommendedName>
        <fullName evidence="2">Myb/SANT-like DNA-binding domain-containing protein</fullName>
    </recommendedName>
</protein>
<evidence type="ECO:0000256" key="1">
    <source>
        <dbReference type="SAM" id="Coils"/>
    </source>
</evidence>
<accession>A0A7M7NAK5</accession>
<keyword evidence="4" id="KW-1185">Reference proteome</keyword>
<dbReference type="Pfam" id="PF13873">
    <property type="entry name" value="Myb_DNA-bind_5"/>
    <property type="match status" value="1"/>
</dbReference>
<dbReference type="InParanoid" id="A0A7M7NAK5"/>